<accession>A0A3P3PX37</accession>
<name>A0A3P3PX37_9FIRM</name>
<dbReference type="EMBL" id="RRCM01000005">
    <property type="protein sequence ID" value="RRJ13521.1"/>
    <property type="molecule type" value="Genomic_DNA"/>
</dbReference>
<dbReference type="Proteomes" id="UP000276982">
    <property type="component" value="Unassembled WGS sequence"/>
</dbReference>
<organism evidence="1 2">
    <name type="scientific">Lachnoanaerobaculum orale</name>
    <dbReference type="NCBI Taxonomy" id="979627"/>
    <lineage>
        <taxon>Bacteria</taxon>
        <taxon>Bacillati</taxon>
        <taxon>Bacillota</taxon>
        <taxon>Clostridia</taxon>
        <taxon>Lachnospirales</taxon>
        <taxon>Lachnospiraceae</taxon>
        <taxon>Lachnoanaerobaculum</taxon>
    </lineage>
</organism>
<proteinExistence type="predicted"/>
<evidence type="ECO:0000313" key="1">
    <source>
        <dbReference type="EMBL" id="RRJ13521.1"/>
    </source>
</evidence>
<evidence type="ECO:0000313" key="2">
    <source>
        <dbReference type="Proteomes" id="UP000276982"/>
    </source>
</evidence>
<comment type="caution">
    <text evidence="1">The sequence shown here is derived from an EMBL/GenBank/DDBJ whole genome shotgun (WGS) entry which is preliminary data.</text>
</comment>
<keyword evidence="1" id="KW-0687">Ribonucleoprotein</keyword>
<keyword evidence="2" id="KW-1185">Reference proteome</keyword>
<keyword evidence="1" id="KW-0689">Ribosomal protein</keyword>
<reference evidence="1 2" key="1">
    <citation type="submission" date="2018-11" db="EMBL/GenBank/DDBJ databases">
        <title>Genome sequencing of Lachnoanaerobaculum orale DSM 24553T.</title>
        <authorList>
            <person name="Kook J.-K."/>
            <person name="Park S.-N."/>
            <person name="Lim Y.K."/>
        </authorList>
    </citation>
    <scope>NUCLEOTIDE SEQUENCE [LARGE SCALE GENOMIC DNA]</scope>
    <source>
        <strain evidence="1 2">DSM 24553</strain>
    </source>
</reference>
<protein>
    <submittedName>
        <fullName evidence="1">30S ribosomal protein S6</fullName>
    </submittedName>
</protein>
<dbReference type="AlphaFoldDB" id="A0A3P3PX37"/>
<sequence length="75" mass="8881">MIKKGKLPTVKKNLCPRCNRKMKQQFVGLLHCKCGMSYHKDMGYFERTGNMIFELEKKKIGEKTKQVPVIRYKDE</sequence>
<gene>
    <name evidence="1" type="ORF">EHW90_13015</name>
</gene>
<dbReference type="GO" id="GO:0005840">
    <property type="term" value="C:ribosome"/>
    <property type="evidence" value="ECO:0007669"/>
    <property type="project" value="UniProtKB-KW"/>
</dbReference>